<feature type="domain" description="N-terminal" evidence="1">
    <location>
        <begin position="37"/>
        <end position="85"/>
    </location>
</feature>
<dbReference type="Pfam" id="PF08401">
    <property type="entry name" value="ArdcN"/>
    <property type="match status" value="1"/>
</dbReference>
<accession>A0A2M6WRH5</accession>
<evidence type="ECO:0000313" key="2">
    <source>
        <dbReference type="EMBL" id="PIT95353.1"/>
    </source>
</evidence>
<dbReference type="Proteomes" id="UP000228900">
    <property type="component" value="Unassembled WGS sequence"/>
</dbReference>
<name>A0A2M6WRH5_9BACT</name>
<organism evidence="2 3">
    <name type="scientific">Candidatus Falkowbacteria bacterium CG10_big_fil_rev_8_21_14_0_10_39_9</name>
    <dbReference type="NCBI Taxonomy" id="1974566"/>
    <lineage>
        <taxon>Bacteria</taxon>
        <taxon>Candidatus Falkowiibacteriota</taxon>
    </lineage>
</organism>
<reference evidence="3" key="1">
    <citation type="submission" date="2017-09" db="EMBL/GenBank/DDBJ databases">
        <title>Depth-based differentiation of microbial function through sediment-hosted aquifers and enrichment of novel symbionts in the deep terrestrial subsurface.</title>
        <authorList>
            <person name="Probst A.J."/>
            <person name="Ladd B."/>
            <person name="Jarett J.K."/>
            <person name="Geller-Mcgrath D.E."/>
            <person name="Sieber C.M.K."/>
            <person name="Emerson J.B."/>
            <person name="Anantharaman K."/>
            <person name="Thomas B.C."/>
            <person name="Malmstrom R."/>
            <person name="Stieglmeier M."/>
            <person name="Klingl A."/>
            <person name="Woyke T."/>
            <person name="Ryan C.M."/>
            <person name="Banfield J.F."/>
        </authorList>
    </citation>
    <scope>NUCLEOTIDE SEQUENCE [LARGE SCALE GENOMIC DNA]</scope>
</reference>
<sequence length="98" mass="11382">MTITVKSNWTGSESTLNLVKKQIAQRWGEDEANRYNPKENCLTFKDWLKNGYIVKKGEKTLKSFVIVEKKDKETGKVIEKTPRSINLFYELQVEPETA</sequence>
<evidence type="ECO:0000313" key="3">
    <source>
        <dbReference type="Proteomes" id="UP000228900"/>
    </source>
</evidence>
<dbReference type="EMBL" id="PFAQ01000004">
    <property type="protein sequence ID" value="PIT95353.1"/>
    <property type="molecule type" value="Genomic_DNA"/>
</dbReference>
<gene>
    <name evidence="2" type="ORF">COT98_00200</name>
</gene>
<comment type="caution">
    <text evidence="2">The sequence shown here is derived from an EMBL/GenBank/DDBJ whole genome shotgun (WGS) entry which is preliminary data.</text>
</comment>
<proteinExistence type="predicted"/>
<dbReference type="InterPro" id="IPR013610">
    <property type="entry name" value="ArdC_N"/>
</dbReference>
<evidence type="ECO:0000259" key="1">
    <source>
        <dbReference type="Pfam" id="PF08401"/>
    </source>
</evidence>
<dbReference type="AlphaFoldDB" id="A0A2M6WRH5"/>
<protein>
    <recommendedName>
        <fullName evidence="1">N-terminal domain-containing protein</fullName>
    </recommendedName>
</protein>
<dbReference type="GO" id="GO:0003697">
    <property type="term" value="F:single-stranded DNA binding"/>
    <property type="evidence" value="ECO:0007669"/>
    <property type="project" value="InterPro"/>
</dbReference>